<feature type="coiled-coil region" evidence="1">
    <location>
        <begin position="419"/>
        <end position="460"/>
    </location>
</feature>
<dbReference type="RefSeq" id="XP_018738482.1">
    <property type="nucleotide sequence ID" value="XM_018880687.1"/>
</dbReference>
<sequence>MNTKHSLVSILDPDTNNSYKYDYKVNSDSDLDDFGNGFQPLNIEHRKALLEYMQMNGPKEQTKPQQHERNNSIEEKPRKQPSKGNEIMSGGSFIISDYTPISQSTPYNDNQISGSTLGDPDQEKGKASLNGEEKEADNAQIERTTDVGKRYAEEREGPPHPKNKEQHEDENRTDKTNGSTFTKRETEYRNAVNMTPISKIGTFRRDGIVRTSGRASVRSFMGSNGKDTLRPSSSPAEFPVETDLRKSFTERPGQSSDLSETVLSEGEVHNAGNAEVADASMLHGFLAFIRSHPHGEELFQQFEGQWKSADDHTHLRTALPVDVTEEVQQSQETPQVEQTPNIEPKRRVVIESVPESETEVQVEPQPNSNQDERYKVDHEHAHAHAQSVDGEARKSMNIPLQISHSDRSSSASNDVHQKLEDLLRRYNSTHEENIRLLNENRQLKDEFSKLQSQCSQLLGRSEPINSHSFIKEKLYNRLELNEVDSMSLIDAQNMIKNIALIFDMPVSRFSKWLPMIAKLLGEDDVYLNFTQEVHRIIYSGQELRKRKNQKCLQEMLLILNRNRSTFS</sequence>
<feature type="region of interest" description="Disordered" evidence="2">
    <location>
        <begin position="219"/>
        <end position="239"/>
    </location>
</feature>
<evidence type="ECO:0000256" key="1">
    <source>
        <dbReference type="SAM" id="Coils"/>
    </source>
</evidence>
<proteinExistence type="predicted"/>
<feature type="compositionally biased region" description="Polar residues" evidence="2">
    <location>
        <begin position="221"/>
        <end position="235"/>
    </location>
</feature>
<accession>A0A170QZ96</accession>
<dbReference type="InterPro" id="IPR021750">
    <property type="entry name" value="Sid4-like"/>
</dbReference>
<feature type="compositionally biased region" description="Basic and acidic residues" evidence="2">
    <location>
        <begin position="60"/>
        <end position="78"/>
    </location>
</feature>
<dbReference type="Proteomes" id="UP000189580">
    <property type="component" value="Chromosome b"/>
</dbReference>
<reference evidence="3 4" key="1">
    <citation type="submission" date="2016-02" db="EMBL/GenBank/DDBJ databases">
        <title>Complete genome sequence and transcriptome regulation of the pentose utilising yeast Sugiyamaella lignohabitans.</title>
        <authorList>
            <person name="Bellasio M."/>
            <person name="Peymann A."/>
            <person name="Valli M."/>
            <person name="Sipitzky M."/>
            <person name="Graf A."/>
            <person name="Sauer M."/>
            <person name="Marx H."/>
            <person name="Mattanovich D."/>
        </authorList>
    </citation>
    <scope>NUCLEOTIDE SEQUENCE [LARGE SCALE GENOMIC DNA]</scope>
    <source>
        <strain evidence="3 4">CBS 10342</strain>
    </source>
</reference>
<organism evidence="3 4">
    <name type="scientific">Sugiyamaella lignohabitans</name>
    <dbReference type="NCBI Taxonomy" id="796027"/>
    <lineage>
        <taxon>Eukaryota</taxon>
        <taxon>Fungi</taxon>
        <taxon>Dikarya</taxon>
        <taxon>Ascomycota</taxon>
        <taxon>Saccharomycotina</taxon>
        <taxon>Dipodascomycetes</taxon>
        <taxon>Dipodascales</taxon>
        <taxon>Trichomonascaceae</taxon>
        <taxon>Sugiyamaella</taxon>
    </lineage>
</organism>
<feature type="compositionally biased region" description="Polar residues" evidence="2">
    <location>
        <begin position="326"/>
        <end position="341"/>
    </location>
</feature>
<keyword evidence="1" id="KW-0175">Coiled coil</keyword>
<feature type="compositionally biased region" description="Basic and acidic residues" evidence="2">
    <location>
        <begin position="121"/>
        <end position="137"/>
    </location>
</feature>
<feature type="region of interest" description="Disordered" evidence="2">
    <location>
        <begin position="54"/>
        <end position="186"/>
    </location>
</feature>
<dbReference type="Pfam" id="PF11778">
    <property type="entry name" value="SID"/>
    <property type="match status" value="1"/>
</dbReference>
<feature type="compositionally biased region" description="Polar residues" evidence="2">
    <location>
        <begin position="99"/>
        <end position="116"/>
    </location>
</feature>
<evidence type="ECO:0000256" key="2">
    <source>
        <dbReference type="SAM" id="MobiDB-lite"/>
    </source>
</evidence>
<evidence type="ECO:0000313" key="4">
    <source>
        <dbReference type="Proteomes" id="UP000189580"/>
    </source>
</evidence>
<name>A0A170QZ96_9ASCO</name>
<evidence type="ECO:0000313" key="3">
    <source>
        <dbReference type="EMBL" id="ANB16005.1"/>
    </source>
</evidence>
<dbReference type="OrthoDB" id="5376259at2759"/>
<gene>
    <name evidence="3" type="ORF">AWJ20_3655</name>
</gene>
<keyword evidence="4" id="KW-1185">Reference proteome</keyword>
<dbReference type="EMBL" id="CP014503">
    <property type="protein sequence ID" value="ANB16005.1"/>
    <property type="molecule type" value="Genomic_DNA"/>
</dbReference>
<feature type="region of interest" description="Disordered" evidence="2">
    <location>
        <begin position="325"/>
        <end position="372"/>
    </location>
</feature>
<feature type="compositionally biased region" description="Basic and acidic residues" evidence="2">
    <location>
        <begin position="143"/>
        <end position="175"/>
    </location>
</feature>
<protein>
    <submittedName>
        <fullName evidence="3">Uncharacterized protein</fullName>
    </submittedName>
</protein>
<dbReference type="AlphaFoldDB" id="A0A170QZ96"/>
<dbReference type="GeneID" id="30035701"/>
<dbReference type="KEGG" id="slb:AWJ20_3655"/>